<dbReference type="PANTHER" id="PTHR40106:SF1">
    <property type="entry name" value="INNER MEMBRANE PROTEIN RCLC"/>
    <property type="match status" value="1"/>
</dbReference>
<gene>
    <name evidence="2" type="ORF">FGL95_20395</name>
</gene>
<evidence type="ECO:0000313" key="2">
    <source>
        <dbReference type="EMBL" id="NMN97400.1"/>
    </source>
</evidence>
<sequence length="163" mass="17395">MTITAPRVATDSELARKVEKAGFLIARIGLVVTIGWIGATKFTVAESQAIEPLVSRSPFLGWLLDLVEIRSLSAVFGVIEIVAAVLIALGLVREIFGVIGGLIAIGLFLTTISFLFTSTDYEHSVPFLSAAGPFIIKDIVLLGASIIIFAGSWLRLLDKRPAA</sequence>
<dbReference type="PANTHER" id="PTHR40106">
    <property type="entry name" value="INNER MEMBRANE PROTEIN RCLC"/>
    <property type="match status" value="1"/>
</dbReference>
<keyword evidence="3" id="KW-1185">Reference proteome</keyword>
<dbReference type="Proteomes" id="UP000535543">
    <property type="component" value="Unassembled WGS sequence"/>
</dbReference>
<dbReference type="InterPro" id="IPR016865">
    <property type="entry name" value="RclC"/>
</dbReference>
<reference evidence="2 3" key="2">
    <citation type="submission" date="2020-06" db="EMBL/GenBank/DDBJ databases">
        <title>Antribacter stalactiti gen. nov., sp. nov., a new member of the family Nacardiaceae isolated from a cave.</title>
        <authorList>
            <person name="Kim I.S."/>
        </authorList>
    </citation>
    <scope>NUCLEOTIDE SEQUENCE [LARGE SCALE GENOMIC DNA]</scope>
    <source>
        <strain evidence="2 3">YC2-7</strain>
    </source>
</reference>
<dbReference type="EMBL" id="VCQU01000007">
    <property type="protein sequence ID" value="NMN97400.1"/>
    <property type="molecule type" value="Genomic_DNA"/>
</dbReference>
<keyword evidence="1" id="KW-1133">Transmembrane helix</keyword>
<feature type="transmembrane region" description="Helical" evidence="1">
    <location>
        <begin position="72"/>
        <end position="92"/>
    </location>
</feature>
<evidence type="ECO:0000256" key="1">
    <source>
        <dbReference type="SAM" id="Phobius"/>
    </source>
</evidence>
<dbReference type="Pfam" id="PF04224">
    <property type="entry name" value="DUF417"/>
    <property type="match status" value="1"/>
</dbReference>
<organism evidence="2 3">
    <name type="scientific">Antrihabitans stalactiti</name>
    <dbReference type="NCBI Taxonomy" id="2584121"/>
    <lineage>
        <taxon>Bacteria</taxon>
        <taxon>Bacillati</taxon>
        <taxon>Actinomycetota</taxon>
        <taxon>Actinomycetes</taxon>
        <taxon>Mycobacteriales</taxon>
        <taxon>Nocardiaceae</taxon>
        <taxon>Antrihabitans</taxon>
    </lineage>
</organism>
<feature type="transmembrane region" description="Helical" evidence="1">
    <location>
        <begin position="99"/>
        <end position="119"/>
    </location>
</feature>
<feature type="transmembrane region" description="Helical" evidence="1">
    <location>
        <begin position="139"/>
        <end position="157"/>
    </location>
</feature>
<dbReference type="InterPro" id="IPR007339">
    <property type="entry name" value="RclC-like"/>
</dbReference>
<name>A0A848KMA8_9NOCA</name>
<dbReference type="RefSeq" id="WP_169590234.1">
    <property type="nucleotide sequence ID" value="NZ_VCQU01000007.1"/>
</dbReference>
<keyword evidence="1" id="KW-0472">Membrane</keyword>
<feature type="transmembrane region" description="Helical" evidence="1">
    <location>
        <begin position="21"/>
        <end position="39"/>
    </location>
</feature>
<dbReference type="AlphaFoldDB" id="A0A848KMA8"/>
<protein>
    <submittedName>
        <fullName evidence="2">DUF417 family protein</fullName>
    </submittedName>
</protein>
<proteinExistence type="predicted"/>
<dbReference type="PIRSF" id="PIRSF028065">
    <property type="entry name" value="UCP028065"/>
    <property type="match status" value="1"/>
</dbReference>
<comment type="caution">
    <text evidence="2">The sequence shown here is derived from an EMBL/GenBank/DDBJ whole genome shotgun (WGS) entry which is preliminary data.</text>
</comment>
<evidence type="ECO:0000313" key="3">
    <source>
        <dbReference type="Proteomes" id="UP000535543"/>
    </source>
</evidence>
<keyword evidence="1" id="KW-0812">Transmembrane</keyword>
<dbReference type="GO" id="GO:1901530">
    <property type="term" value="P:response to hypochlorite"/>
    <property type="evidence" value="ECO:0007669"/>
    <property type="project" value="TreeGrafter"/>
</dbReference>
<accession>A0A848KMA8</accession>
<reference evidence="2 3" key="1">
    <citation type="submission" date="2019-05" db="EMBL/GenBank/DDBJ databases">
        <authorList>
            <person name="Lee S.D."/>
        </authorList>
    </citation>
    <scope>NUCLEOTIDE SEQUENCE [LARGE SCALE GENOMIC DNA]</scope>
    <source>
        <strain evidence="2 3">YC2-7</strain>
    </source>
</reference>
<dbReference type="GO" id="GO:0005886">
    <property type="term" value="C:plasma membrane"/>
    <property type="evidence" value="ECO:0007669"/>
    <property type="project" value="TreeGrafter"/>
</dbReference>